<gene>
    <name evidence="3" type="ORF">GCM10009093_03970</name>
</gene>
<name>A0ABN0Y336_9CAUL</name>
<sequence>MRILCAVASVVLLTACSGQDEAGAVAPEAPAEAGKTASAAVDSQDAARETKPAATGDAAARFERTDPSRGTLVLEETGEKFVLTLVAGGRPSGAATAADCAVTIAGPQDLDGVVRGRVVPSSGAYGDMTADDIGPTPLKVDVMIGPEGAFVTDHGAAAKLCGMGSQLDGFYKRQDMPD</sequence>
<proteinExistence type="predicted"/>
<evidence type="ECO:0008006" key="5">
    <source>
        <dbReference type="Google" id="ProtNLM"/>
    </source>
</evidence>
<dbReference type="RefSeq" id="WP_167175949.1">
    <property type="nucleotide sequence ID" value="NZ_BAAAEJ010000003.1"/>
</dbReference>
<organism evidence="3 4">
    <name type="scientific">Brevundimonas terrae</name>
    <dbReference type="NCBI Taxonomy" id="363631"/>
    <lineage>
        <taxon>Bacteria</taxon>
        <taxon>Pseudomonadati</taxon>
        <taxon>Pseudomonadota</taxon>
        <taxon>Alphaproteobacteria</taxon>
        <taxon>Caulobacterales</taxon>
        <taxon>Caulobacteraceae</taxon>
        <taxon>Brevundimonas</taxon>
    </lineage>
</organism>
<evidence type="ECO:0000313" key="3">
    <source>
        <dbReference type="EMBL" id="GAA0380182.1"/>
    </source>
</evidence>
<reference evidence="3 4" key="1">
    <citation type="journal article" date="2019" name="Int. J. Syst. Evol. Microbiol.">
        <title>The Global Catalogue of Microorganisms (GCM) 10K type strain sequencing project: providing services to taxonomists for standard genome sequencing and annotation.</title>
        <authorList>
            <consortium name="The Broad Institute Genomics Platform"/>
            <consortium name="The Broad Institute Genome Sequencing Center for Infectious Disease"/>
            <person name="Wu L."/>
            <person name="Ma J."/>
        </authorList>
    </citation>
    <scope>NUCLEOTIDE SEQUENCE [LARGE SCALE GENOMIC DNA]</scope>
    <source>
        <strain evidence="3 4">JCM 13476</strain>
    </source>
</reference>
<evidence type="ECO:0000256" key="2">
    <source>
        <dbReference type="SAM" id="SignalP"/>
    </source>
</evidence>
<dbReference type="PROSITE" id="PS51257">
    <property type="entry name" value="PROKAR_LIPOPROTEIN"/>
    <property type="match status" value="1"/>
</dbReference>
<protein>
    <recommendedName>
        <fullName evidence="5">Lipoprotein</fullName>
    </recommendedName>
</protein>
<feature type="chain" id="PRO_5046491427" description="Lipoprotein" evidence="2">
    <location>
        <begin position="23"/>
        <end position="178"/>
    </location>
</feature>
<accession>A0ABN0Y336</accession>
<evidence type="ECO:0000256" key="1">
    <source>
        <dbReference type="SAM" id="MobiDB-lite"/>
    </source>
</evidence>
<keyword evidence="2" id="KW-0732">Signal</keyword>
<keyword evidence="4" id="KW-1185">Reference proteome</keyword>
<dbReference type="EMBL" id="BAAAEJ010000003">
    <property type="protein sequence ID" value="GAA0380182.1"/>
    <property type="molecule type" value="Genomic_DNA"/>
</dbReference>
<evidence type="ECO:0000313" key="4">
    <source>
        <dbReference type="Proteomes" id="UP001500791"/>
    </source>
</evidence>
<dbReference type="Proteomes" id="UP001500791">
    <property type="component" value="Unassembled WGS sequence"/>
</dbReference>
<comment type="caution">
    <text evidence="3">The sequence shown here is derived from an EMBL/GenBank/DDBJ whole genome shotgun (WGS) entry which is preliminary data.</text>
</comment>
<feature type="signal peptide" evidence="2">
    <location>
        <begin position="1"/>
        <end position="22"/>
    </location>
</feature>
<feature type="region of interest" description="Disordered" evidence="1">
    <location>
        <begin position="27"/>
        <end position="70"/>
    </location>
</feature>